<dbReference type="AlphaFoldDB" id="A0A1G5BXQ0"/>
<organism evidence="1 2">
    <name type="scientific">Desulfoluna spongiiphila</name>
    <dbReference type="NCBI Taxonomy" id="419481"/>
    <lineage>
        <taxon>Bacteria</taxon>
        <taxon>Pseudomonadati</taxon>
        <taxon>Thermodesulfobacteriota</taxon>
        <taxon>Desulfobacteria</taxon>
        <taxon>Desulfobacterales</taxon>
        <taxon>Desulfolunaceae</taxon>
        <taxon>Desulfoluna</taxon>
    </lineage>
</organism>
<keyword evidence="2" id="KW-1185">Reference proteome</keyword>
<accession>A0A1G5BXQ0</accession>
<evidence type="ECO:0000313" key="2">
    <source>
        <dbReference type="Proteomes" id="UP000198870"/>
    </source>
</evidence>
<sequence>MHMDQKIFTLGLPTETVSCYLLLTGLADQDLPLTRRGVEPLWAGDAAGFHAALGELERRGVIAIPEEADAPLRLLPPEMWRD</sequence>
<evidence type="ECO:0008006" key="3">
    <source>
        <dbReference type="Google" id="ProtNLM"/>
    </source>
</evidence>
<protein>
    <recommendedName>
        <fullName evidence="3">Transcription regulator TrmB N-terminal domain-containing protein</fullName>
    </recommendedName>
</protein>
<reference evidence="1 2" key="1">
    <citation type="submission" date="2016-10" db="EMBL/GenBank/DDBJ databases">
        <authorList>
            <person name="de Groot N.N."/>
        </authorList>
    </citation>
    <scope>NUCLEOTIDE SEQUENCE [LARGE SCALE GENOMIC DNA]</scope>
    <source>
        <strain evidence="1 2">AA1</strain>
    </source>
</reference>
<evidence type="ECO:0000313" key="1">
    <source>
        <dbReference type="EMBL" id="SCX94893.1"/>
    </source>
</evidence>
<proteinExistence type="predicted"/>
<name>A0A1G5BXQ0_9BACT</name>
<dbReference type="EMBL" id="FMUX01000002">
    <property type="protein sequence ID" value="SCX94893.1"/>
    <property type="molecule type" value="Genomic_DNA"/>
</dbReference>
<gene>
    <name evidence="1" type="ORF">SAMN05216233_102252</name>
</gene>
<dbReference type="Proteomes" id="UP000198870">
    <property type="component" value="Unassembled WGS sequence"/>
</dbReference>